<dbReference type="SUPFAM" id="SSF51445">
    <property type="entry name" value="(Trans)glycosidases"/>
    <property type="match status" value="1"/>
</dbReference>
<dbReference type="Gene3D" id="2.60.40.1180">
    <property type="entry name" value="Golgi alpha-mannosidase II"/>
    <property type="match status" value="1"/>
</dbReference>
<dbReference type="Gene3D" id="3.20.20.80">
    <property type="entry name" value="Glycosidases"/>
    <property type="match status" value="1"/>
</dbReference>
<organism evidence="4 5">
    <name type="scientific">Planktothrix tepida PCC 9214</name>
    <dbReference type="NCBI Taxonomy" id="671072"/>
    <lineage>
        <taxon>Bacteria</taxon>
        <taxon>Bacillati</taxon>
        <taxon>Cyanobacteriota</taxon>
        <taxon>Cyanophyceae</taxon>
        <taxon>Oscillatoriophycideae</taxon>
        <taxon>Oscillatoriales</taxon>
        <taxon>Microcoleaceae</taxon>
        <taxon>Planktothrix</taxon>
    </lineage>
</organism>
<protein>
    <submittedName>
        <fullName evidence="4">Alpha amylase, catalytic region</fullName>
    </submittedName>
</protein>
<evidence type="ECO:0000313" key="5">
    <source>
        <dbReference type="Proteomes" id="UP000184315"/>
    </source>
</evidence>
<dbReference type="Pfam" id="PF22026">
    <property type="entry name" value="Alpha-amylase_C_2"/>
    <property type="match status" value="1"/>
</dbReference>
<feature type="domain" description="Glycosyl hydrolase family 13 catalytic" evidence="3">
    <location>
        <begin position="22"/>
        <end position="401"/>
    </location>
</feature>
<evidence type="ECO:0000313" key="4">
    <source>
        <dbReference type="EMBL" id="CUR32798.1"/>
    </source>
</evidence>
<dbReference type="InterPro" id="IPR017853">
    <property type="entry name" value="GH"/>
</dbReference>
<reference evidence="5" key="1">
    <citation type="submission" date="2015-10" db="EMBL/GenBank/DDBJ databases">
        <authorList>
            <person name="Regsiter A."/>
            <person name="william w."/>
        </authorList>
    </citation>
    <scope>NUCLEOTIDE SEQUENCE [LARGE SCALE GENOMIC DNA]</scope>
</reference>
<evidence type="ECO:0000256" key="1">
    <source>
        <dbReference type="ARBA" id="ARBA00022801"/>
    </source>
</evidence>
<dbReference type="GO" id="GO:0005975">
    <property type="term" value="P:carbohydrate metabolic process"/>
    <property type="evidence" value="ECO:0007669"/>
    <property type="project" value="InterPro"/>
</dbReference>
<evidence type="ECO:0000259" key="3">
    <source>
        <dbReference type="SMART" id="SM00642"/>
    </source>
</evidence>
<keyword evidence="1" id="KW-0378">Hydrolase</keyword>
<dbReference type="PANTHER" id="PTHR10357:SF210">
    <property type="entry name" value="MALTODEXTRIN GLUCOSIDASE"/>
    <property type="match status" value="1"/>
</dbReference>
<dbReference type="AlphaFoldDB" id="A0A1J1LKS2"/>
<keyword evidence="2" id="KW-0326">Glycosidase</keyword>
<keyword evidence="5" id="KW-1185">Reference proteome</keyword>
<proteinExistence type="predicted"/>
<dbReference type="InterPro" id="IPR013780">
    <property type="entry name" value="Glyco_hydro_b"/>
</dbReference>
<dbReference type="EMBL" id="CZDF01000156">
    <property type="protein sequence ID" value="CUR32798.1"/>
    <property type="molecule type" value="Genomic_DNA"/>
</dbReference>
<dbReference type="InterPro" id="IPR054174">
    <property type="entry name" value="Alpha-amylase-like_C"/>
</dbReference>
<dbReference type="CDD" id="cd11338">
    <property type="entry name" value="AmyAc_CMD"/>
    <property type="match status" value="1"/>
</dbReference>
<dbReference type="SUPFAM" id="SSF51011">
    <property type="entry name" value="Glycosyl hydrolase domain"/>
    <property type="match status" value="1"/>
</dbReference>
<sequence length="493" mass="56723">MSYKDSMIVQTPDWVKHAVFYQIFPDRFAQAAIPRKKLLSSDRWEQWDLPPSLQGYKGGNLWGVIEQLDYLQDLGINAIYFTPIFQSASNHRYHTHDYYQIDPILGGNPAFEEMLKAAHQRNIKVVLDGVFNHASRGFFQFHDILENGPHSPWLDWFKIEGWPLSAYDGSKPANYVGWIGNRALPQFNHDNPQVREFIMEVAEYWVDFGIDGWRLDVPFEVKTPGFWKEFRERVKAVNPEAYIVGEVWGDSREWLDGTQFDGVMNYLFAGPTIAFTAGDRVKMELVEGPSYSPYPPLFAKEYGEKIKALLDLYPWDIQLTQLNLLDSHDTARLITIAGGDKVTVQLATLLLFTFPGAPSIYYGDEVGLEGQLDPDSRRAFPMKESWHQDVLDYHKKLIAIRHQYQALRIGSYKILYAEGIVYGFARCLENEEVMVWVNSGTEPAHIHCTVTDLKTCPNRLIYGEGKISWKPEDEHTELEVYIPPRQGIIVANF</sequence>
<dbReference type="PANTHER" id="PTHR10357">
    <property type="entry name" value="ALPHA-AMYLASE FAMILY MEMBER"/>
    <property type="match status" value="1"/>
</dbReference>
<dbReference type="STRING" id="671072.PL9214500045"/>
<dbReference type="Proteomes" id="UP000184315">
    <property type="component" value="Unassembled WGS sequence"/>
</dbReference>
<dbReference type="Pfam" id="PF00128">
    <property type="entry name" value="Alpha-amylase"/>
    <property type="match status" value="1"/>
</dbReference>
<gene>
    <name evidence="4" type="ORF">PL9214500045</name>
</gene>
<dbReference type="GO" id="GO:0016798">
    <property type="term" value="F:hydrolase activity, acting on glycosyl bonds"/>
    <property type="evidence" value="ECO:0007669"/>
    <property type="project" value="UniProtKB-KW"/>
</dbReference>
<accession>A0A1J1LKS2</accession>
<dbReference type="InterPro" id="IPR006047">
    <property type="entry name" value="GH13_cat_dom"/>
</dbReference>
<dbReference type="SMART" id="SM00642">
    <property type="entry name" value="Aamy"/>
    <property type="match status" value="1"/>
</dbReference>
<evidence type="ECO:0000256" key="2">
    <source>
        <dbReference type="ARBA" id="ARBA00023295"/>
    </source>
</evidence>
<name>A0A1J1LKS2_9CYAN</name>